<keyword evidence="3" id="KW-1185">Reference proteome</keyword>
<evidence type="ECO:0000313" key="3">
    <source>
        <dbReference type="Proteomes" id="UP000267606"/>
    </source>
</evidence>
<dbReference type="Proteomes" id="UP000267606">
    <property type="component" value="Unassembled WGS sequence"/>
</dbReference>
<sequence length="116" mass="13566">MLGEIEHIHHSLEKIKVLQEDRVEQIRAFELKVEQHINERDVLLAQLTKAQEKVNTLNDMLEKQKEKNITLSNAIQNMQLNATDELEKQKQEQISTSETNLTMADQLYRSSQIKVK</sequence>
<accession>A0A183I302</accession>
<reference evidence="2 3" key="2">
    <citation type="submission" date="2018-11" db="EMBL/GenBank/DDBJ databases">
        <authorList>
            <consortium name="Pathogen Informatics"/>
        </authorList>
    </citation>
    <scope>NUCLEOTIDE SEQUENCE [LARGE SCALE GENOMIC DNA]</scope>
</reference>
<proteinExistence type="predicted"/>
<dbReference type="EMBL" id="UZAJ01040605">
    <property type="protein sequence ID" value="VDP15537.1"/>
    <property type="molecule type" value="Genomic_DNA"/>
</dbReference>
<reference evidence="4" key="1">
    <citation type="submission" date="2016-06" db="UniProtKB">
        <authorList>
            <consortium name="WormBaseParasite"/>
        </authorList>
    </citation>
    <scope>IDENTIFICATION</scope>
</reference>
<gene>
    <name evidence="2" type="ORF">OFLC_LOCUS14114</name>
</gene>
<feature type="coiled-coil region" evidence="1">
    <location>
        <begin position="33"/>
        <end position="81"/>
    </location>
</feature>
<protein>
    <submittedName>
        <fullName evidence="4">Myosin_tail_1 domain-containing protein</fullName>
    </submittedName>
</protein>
<name>A0A183I302_9BILA</name>
<organism evidence="4">
    <name type="scientific">Onchocerca flexuosa</name>
    <dbReference type="NCBI Taxonomy" id="387005"/>
    <lineage>
        <taxon>Eukaryota</taxon>
        <taxon>Metazoa</taxon>
        <taxon>Ecdysozoa</taxon>
        <taxon>Nematoda</taxon>
        <taxon>Chromadorea</taxon>
        <taxon>Rhabditida</taxon>
        <taxon>Spirurina</taxon>
        <taxon>Spiruromorpha</taxon>
        <taxon>Filarioidea</taxon>
        <taxon>Onchocercidae</taxon>
        <taxon>Onchocerca</taxon>
    </lineage>
</organism>
<evidence type="ECO:0000256" key="1">
    <source>
        <dbReference type="SAM" id="Coils"/>
    </source>
</evidence>
<dbReference type="WBParaSite" id="OFLC_0001412201-mRNA-1">
    <property type="protein sequence ID" value="OFLC_0001412201-mRNA-1"/>
    <property type="gene ID" value="OFLC_0001412201"/>
</dbReference>
<dbReference type="AlphaFoldDB" id="A0A183I302"/>
<evidence type="ECO:0000313" key="4">
    <source>
        <dbReference type="WBParaSite" id="OFLC_0001412201-mRNA-1"/>
    </source>
</evidence>
<evidence type="ECO:0000313" key="2">
    <source>
        <dbReference type="EMBL" id="VDP15537.1"/>
    </source>
</evidence>
<keyword evidence="1" id="KW-0175">Coiled coil</keyword>